<dbReference type="AlphaFoldDB" id="M1NU83"/>
<dbReference type="GO" id="GO:0016491">
    <property type="term" value="F:oxidoreductase activity"/>
    <property type="evidence" value="ECO:0007669"/>
    <property type="project" value="UniProtKB-KW"/>
</dbReference>
<dbReference type="PATRIC" id="fig|1121362.3.peg.41"/>
<accession>M1NU83</accession>
<gene>
    <name evidence="6" type="ORF">A605_00210</name>
</gene>
<proteinExistence type="predicted"/>
<evidence type="ECO:0000313" key="6">
    <source>
        <dbReference type="EMBL" id="AGF71060.1"/>
    </source>
</evidence>
<dbReference type="PANTHER" id="PTHR13887:SF14">
    <property type="entry name" value="DISULFIDE BOND FORMATION PROTEIN D"/>
    <property type="match status" value="1"/>
</dbReference>
<dbReference type="Pfam" id="PF01323">
    <property type="entry name" value="DSBA"/>
    <property type="match status" value="1"/>
</dbReference>
<sequence>MGPVDAPVGLVVFSDYQCPYCAKWSAETLPAMMEYAKAGDLRIEWRDLNLFGPASERASRAAYAAALQGEDAYLEYHHALFNNGENRSEEQLSDEALIALAGDLGLDTEAFTADFHAPETAEVVAGNAQLGPDLGVYSTPAFILGGQPIMGAQPTEVFLGAVEPALSDKE</sequence>
<dbReference type="Gene3D" id="3.40.30.10">
    <property type="entry name" value="Glutaredoxin"/>
    <property type="match status" value="1"/>
</dbReference>
<dbReference type="eggNOG" id="COG1651">
    <property type="taxonomic scope" value="Bacteria"/>
</dbReference>
<name>M1NU83_9CORY</name>
<feature type="domain" description="Thioredoxin" evidence="5">
    <location>
        <begin position="1"/>
        <end position="167"/>
    </location>
</feature>
<keyword evidence="1" id="KW-0732">Signal</keyword>
<evidence type="ECO:0000313" key="7">
    <source>
        <dbReference type="Proteomes" id="UP000011723"/>
    </source>
</evidence>
<keyword evidence="4" id="KW-0676">Redox-active center</keyword>
<dbReference type="EMBL" id="CP003697">
    <property type="protein sequence ID" value="AGF71060.1"/>
    <property type="molecule type" value="Genomic_DNA"/>
</dbReference>
<keyword evidence="2" id="KW-0560">Oxidoreductase</keyword>
<dbReference type="HOGENOM" id="CLU_000288_47_1_11"/>
<dbReference type="SUPFAM" id="SSF52833">
    <property type="entry name" value="Thioredoxin-like"/>
    <property type="match status" value="1"/>
</dbReference>
<evidence type="ECO:0000256" key="4">
    <source>
        <dbReference type="ARBA" id="ARBA00023284"/>
    </source>
</evidence>
<evidence type="ECO:0000256" key="1">
    <source>
        <dbReference type="ARBA" id="ARBA00022729"/>
    </source>
</evidence>
<dbReference type="InterPro" id="IPR036249">
    <property type="entry name" value="Thioredoxin-like_sf"/>
</dbReference>
<dbReference type="Proteomes" id="UP000011723">
    <property type="component" value="Chromosome"/>
</dbReference>
<protein>
    <recommendedName>
        <fullName evidence="5">Thioredoxin domain-containing protein</fullName>
    </recommendedName>
</protein>
<keyword evidence="7" id="KW-1185">Reference proteome</keyword>
<reference evidence="6 7" key="1">
    <citation type="journal article" date="2012" name="Stand. Genomic Sci.">
        <title>Genome sequence of the halotolerant bacterium Corynebacterium halotolerans type strain YIM 70093(T) (= DSM 44683(T)).</title>
        <authorList>
            <person name="Ruckert C."/>
            <person name="Albersmeier A."/>
            <person name="Al-Dilaimi A."/>
            <person name="Niehaus K."/>
            <person name="Szczepanowski R."/>
            <person name="Kalinowski J."/>
        </authorList>
    </citation>
    <scope>NUCLEOTIDE SEQUENCE [LARGE SCALE GENOMIC DNA]</scope>
    <source>
        <strain evidence="6">YIM 70093</strain>
    </source>
</reference>
<evidence type="ECO:0000256" key="3">
    <source>
        <dbReference type="ARBA" id="ARBA00023157"/>
    </source>
</evidence>
<evidence type="ECO:0000256" key="2">
    <source>
        <dbReference type="ARBA" id="ARBA00023002"/>
    </source>
</evidence>
<dbReference type="InterPro" id="IPR001853">
    <property type="entry name" value="DSBA-like_thioredoxin_dom"/>
</dbReference>
<dbReference type="PROSITE" id="PS51352">
    <property type="entry name" value="THIOREDOXIN_2"/>
    <property type="match status" value="1"/>
</dbReference>
<dbReference type="InterPro" id="IPR013766">
    <property type="entry name" value="Thioredoxin_domain"/>
</dbReference>
<dbReference type="STRING" id="1121362.A605_00210"/>
<dbReference type="KEGG" id="chn:A605_00210"/>
<keyword evidence="3" id="KW-1015">Disulfide bond</keyword>
<organism evidence="6 7">
    <name type="scientific">Corynebacterium halotolerans YIM 70093 = DSM 44683</name>
    <dbReference type="NCBI Taxonomy" id="1121362"/>
    <lineage>
        <taxon>Bacteria</taxon>
        <taxon>Bacillati</taxon>
        <taxon>Actinomycetota</taxon>
        <taxon>Actinomycetes</taxon>
        <taxon>Mycobacteriales</taxon>
        <taxon>Corynebacteriaceae</taxon>
        <taxon>Corynebacterium</taxon>
    </lineage>
</organism>
<evidence type="ECO:0000259" key="5">
    <source>
        <dbReference type="PROSITE" id="PS51352"/>
    </source>
</evidence>
<dbReference type="PANTHER" id="PTHR13887">
    <property type="entry name" value="GLUTATHIONE S-TRANSFERASE KAPPA"/>
    <property type="match status" value="1"/>
</dbReference>